<name>A0A1F5SGE4_9BACT</name>
<gene>
    <name evidence="11" type="ORF">A2227_01015</name>
</gene>
<dbReference type="InterPro" id="IPR050124">
    <property type="entry name" value="tRNA_CCA-adding_enzyme"/>
</dbReference>
<feature type="domain" description="HD" evidence="10">
    <location>
        <begin position="388"/>
        <end position="504"/>
    </location>
</feature>
<protein>
    <recommendedName>
        <fullName evidence="13">HD domain-containing protein</fullName>
    </recommendedName>
</protein>
<feature type="domain" description="Poly A polymerase head" evidence="9">
    <location>
        <begin position="74"/>
        <end position="231"/>
    </location>
</feature>
<dbReference type="GO" id="GO:0016779">
    <property type="term" value="F:nucleotidyltransferase activity"/>
    <property type="evidence" value="ECO:0007669"/>
    <property type="project" value="UniProtKB-KW"/>
</dbReference>
<evidence type="ECO:0000259" key="10">
    <source>
        <dbReference type="Pfam" id="PF01966"/>
    </source>
</evidence>
<evidence type="ECO:0000256" key="8">
    <source>
        <dbReference type="RuleBase" id="RU003953"/>
    </source>
</evidence>
<dbReference type="GO" id="GO:0003723">
    <property type="term" value="F:RNA binding"/>
    <property type="evidence" value="ECO:0007669"/>
    <property type="project" value="UniProtKB-KW"/>
</dbReference>
<evidence type="ECO:0008006" key="13">
    <source>
        <dbReference type="Google" id="ProtNLM"/>
    </source>
</evidence>
<sequence>MSIEKSNDQKKADSHLKIWEDEISGSINRSSREIGIYDRTKIEEKIKGLARETADKKELEFLGVLKRVSPEAGVYLVGGSVRDAILGRKSKDIDLLINRIDPVGAVEVLSHYGKVVFDKNPNADLSALSREEKEKLLKETYGIIKFLPRDSESEELIDIGYPRLDDYTEAGRSGISGIKNDAVSITDPDLPIAEDLKRRDLTINAIAVNLLNGEIVDQHGGIEDVIRGRIRAVGDPERMLKEDMSRCFRAIRFACVFGADIEPDLKRIIRKIFRPALKSSSEIYGNEPEKLKKIKALEEDIRSEFEIRTDNLPLCLQVFWDKTQNKARMAVAKEVMGAEIMKAINADPVKFTELMDETGGLEVILPEVARLKNIAQSPEHHREGDVFRHTMMVLRNLPLGASFRVKLAALCHDLGKIETWKKNEDGSISFKGHNRQSAVLAERVADRFRLKKNLKEDVLWLVQNHMEPILGNVRSIKNNTLEKKFLKSDDLTDDLITLARADSLGSIPERGAPDTENVDHFAARINELRKKLSVVGRNTPPIVTGGELLKMGFEPGPRIREILEAVREEQLKGGIDQKDISREYIDEIVAKKDSEDFISA</sequence>
<dbReference type="Gene3D" id="1.10.3090.10">
    <property type="entry name" value="cca-adding enzyme, domain 2"/>
    <property type="match status" value="1"/>
</dbReference>
<dbReference type="Pfam" id="PF01743">
    <property type="entry name" value="PolyA_pol"/>
    <property type="match status" value="1"/>
</dbReference>
<keyword evidence="3" id="KW-0548">Nucleotidyltransferase</keyword>
<evidence type="ECO:0000256" key="7">
    <source>
        <dbReference type="ARBA" id="ARBA00022884"/>
    </source>
</evidence>
<dbReference type="GO" id="GO:0008033">
    <property type="term" value="P:tRNA processing"/>
    <property type="evidence" value="ECO:0007669"/>
    <property type="project" value="UniProtKB-KW"/>
</dbReference>
<evidence type="ECO:0000256" key="4">
    <source>
        <dbReference type="ARBA" id="ARBA00022723"/>
    </source>
</evidence>
<keyword evidence="5" id="KW-0547">Nucleotide-binding</keyword>
<dbReference type="SUPFAM" id="SSF81301">
    <property type="entry name" value="Nucleotidyltransferase"/>
    <property type="match status" value="1"/>
</dbReference>
<dbReference type="AlphaFoldDB" id="A0A1F5SGE4"/>
<dbReference type="InterPro" id="IPR043519">
    <property type="entry name" value="NT_sf"/>
</dbReference>
<dbReference type="GO" id="GO:0005524">
    <property type="term" value="F:ATP binding"/>
    <property type="evidence" value="ECO:0007669"/>
    <property type="project" value="UniProtKB-KW"/>
</dbReference>
<keyword evidence="7 8" id="KW-0694">RNA-binding</keyword>
<dbReference type="CDD" id="cd00077">
    <property type="entry name" value="HDc"/>
    <property type="match status" value="1"/>
</dbReference>
<comment type="caution">
    <text evidence="11">The sequence shown here is derived from an EMBL/GenBank/DDBJ whole genome shotgun (WGS) entry which is preliminary data.</text>
</comment>
<keyword evidence="1 8" id="KW-0808">Transferase</keyword>
<keyword evidence="4" id="KW-0479">Metal-binding</keyword>
<evidence type="ECO:0000313" key="12">
    <source>
        <dbReference type="Proteomes" id="UP000178367"/>
    </source>
</evidence>
<dbReference type="Pfam" id="PF01966">
    <property type="entry name" value="HD"/>
    <property type="match status" value="1"/>
</dbReference>
<dbReference type="SUPFAM" id="SSF81891">
    <property type="entry name" value="Poly A polymerase C-terminal region-like"/>
    <property type="match status" value="2"/>
</dbReference>
<dbReference type="InterPro" id="IPR003607">
    <property type="entry name" value="HD/PDEase_dom"/>
</dbReference>
<proteinExistence type="inferred from homology"/>
<evidence type="ECO:0000256" key="2">
    <source>
        <dbReference type="ARBA" id="ARBA00022694"/>
    </source>
</evidence>
<evidence type="ECO:0000256" key="5">
    <source>
        <dbReference type="ARBA" id="ARBA00022741"/>
    </source>
</evidence>
<dbReference type="InterPro" id="IPR006674">
    <property type="entry name" value="HD_domain"/>
</dbReference>
<evidence type="ECO:0000256" key="1">
    <source>
        <dbReference type="ARBA" id="ARBA00022679"/>
    </source>
</evidence>
<dbReference type="Gene3D" id="3.30.460.10">
    <property type="entry name" value="Beta Polymerase, domain 2"/>
    <property type="match status" value="1"/>
</dbReference>
<comment type="similarity">
    <text evidence="8">Belongs to the tRNA nucleotidyltransferase/poly(A) polymerase family.</text>
</comment>
<evidence type="ECO:0000256" key="6">
    <source>
        <dbReference type="ARBA" id="ARBA00022842"/>
    </source>
</evidence>
<evidence type="ECO:0000259" key="9">
    <source>
        <dbReference type="Pfam" id="PF01743"/>
    </source>
</evidence>
<dbReference type="GO" id="GO:0046872">
    <property type="term" value="F:metal ion binding"/>
    <property type="evidence" value="ECO:0007669"/>
    <property type="project" value="UniProtKB-KW"/>
</dbReference>
<dbReference type="Proteomes" id="UP000178367">
    <property type="component" value="Unassembled WGS sequence"/>
</dbReference>
<evidence type="ECO:0000256" key="3">
    <source>
        <dbReference type="ARBA" id="ARBA00022695"/>
    </source>
</evidence>
<organism evidence="11 12">
    <name type="scientific">Candidatus Falkowbacteria bacterium RIFOXYA2_FULL_47_19</name>
    <dbReference type="NCBI Taxonomy" id="1797994"/>
    <lineage>
        <taxon>Bacteria</taxon>
        <taxon>Candidatus Falkowiibacteriota</taxon>
    </lineage>
</organism>
<keyword evidence="2" id="KW-0819">tRNA processing</keyword>
<dbReference type="EMBL" id="MFGB01000020">
    <property type="protein sequence ID" value="OGF25765.1"/>
    <property type="molecule type" value="Genomic_DNA"/>
</dbReference>
<dbReference type="STRING" id="1797994.A2227_01015"/>
<reference evidence="11 12" key="1">
    <citation type="journal article" date="2016" name="Nat. Commun.">
        <title>Thousands of microbial genomes shed light on interconnected biogeochemical processes in an aquifer system.</title>
        <authorList>
            <person name="Anantharaman K."/>
            <person name="Brown C.T."/>
            <person name="Hug L.A."/>
            <person name="Sharon I."/>
            <person name="Castelle C.J."/>
            <person name="Probst A.J."/>
            <person name="Thomas B.C."/>
            <person name="Singh A."/>
            <person name="Wilkins M.J."/>
            <person name="Karaoz U."/>
            <person name="Brodie E.L."/>
            <person name="Williams K.H."/>
            <person name="Hubbard S.S."/>
            <person name="Banfield J.F."/>
        </authorList>
    </citation>
    <scope>NUCLEOTIDE SEQUENCE [LARGE SCALE GENOMIC DNA]</scope>
</reference>
<keyword evidence="6" id="KW-0460">Magnesium</keyword>
<evidence type="ECO:0000313" key="11">
    <source>
        <dbReference type="EMBL" id="OGF25765.1"/>
    </source>
</evidence>
<dbReference type="InterPro" id="IPR002646">
    <property type="entry name" value="PolA_pol_head_dom"/>
</dbReference>
<dbReference type="PANTHER" id="PTHR47545">
    <property type="entry name" value="MULTIFUNCTIONAL CCA PROTEIN"/>
    <property type="match status" value="1"/>
</dbReference>
<accession>A0A1F5SGE4</accession>